<dbReference type="InterPro" id="IPR003594">
    <property type="entry name" value="HATPase_dom"/>
</dbReference>
<evidence type="ECO:0000256" key="1">
    <source>
        <dbReference type="ARBA" id="ARBA00022527"/>
    </source>
</evidence>
<dbReference type="PANTHER" id="PTHR35526">
    <property type="entry name" value="ANTI-SIGMA-F FACTOR RSBW-RELATED"/>
    <property type="match status" value="1"/>
</dbReference>
<dbReference type="InterPro" id="IPR050267">
    <property type="entry name" value="Anti-sigma-factor_SerPK"/>
</dbReference>
<dbReference type="CDD" id="cd16936">
    <property type="entry name" value="HATPase_RsbW-like"/>
    <property type="match status" value="1"/>
</dbReference>
<keyword evidence="1" id="KW-0418">Kinase</keyword>
<keyword evidence="1" id="KW-0723">Serine/threonine-protein kinase</keyword>
<dbReference type="Gene3D" id="3.30.565.10">
    <property type="entry name" value="Histidine kinase-like ATPase, C-terminal domain"/>
    <property type="match status" value="1"/>
</dbReference>
<dbReference type="AlphaFoldDB" id="A0A6J4RKB7"/>
<reference evidence="3" key="1">
    <citation type="submission" date="2020-02" db="EMBL/GenBank/DDBJ databases">
        <authorList>
            <person name="Meier V. D."/>
        </authorList>
    </citation>
    <scope>NUCLEOTIDE SEQUENCE</scope>
    <source>
        <strain evidence="3">AVDCRST_MAG85</strain>
    </source>
</reference>
<dbReference type="SMART" id="SM00387">
    <property type="entry name" value="HATPase_c"/>
    <property type="match status" value="1"/>
</dbReference>
<evidence type="ECO:0000313" key="3">
    <source>
        <dbReference type="EMBL" id="CAA9475755.1"/>
    </source>
</evidence>
<feature type="domain" description="Histidine kinase/HSP90-like ATPase" evidence="2">
    <location>
        <begin position="36"/>
        <end position="128"/>
    </location>
</feature>
<dbReference type="SUPFAM" id="SSF55874">
    <property type="entry name" value="ATPase domain of HSP90 chaperone/DNA topoisomerase II/histidine kinase"/>
    <property type="match status" value="1"/>
</dbReference>
<dbReference type="InterPro" id="IPR036890">
    <property type="entry name" value="HATPase_C_sf"/>
</dbReference>
<protein>
    <recommendedName>
        <fullName evidence="2">Histidine kinase/HSP90-like ATPase domain-containing protein</fullName>
    </recommendedName>
</protein>
<dbReference type="Pfam" id="PF13581">
    <property type="entry name" value="HATPase_c_2"/>
    <property type="match status" value="1"/>
</dbReference>
<name>A0A6J4RKB7_9ACTN</name>
<evidence type="ECO:0000259" key="2">
    <source>
        <dbReference type="SMART" id="SM00387"/>
    </source>
</evidence>
<gene>
    <name evidence="3" type="ORF">AVDCRST_MAG85-297</name>
</gene>
<keyword evidence="1" id="KW-0808">Transferase</keyword>
<dbReference type="GO" id="GO:0004674">
    <property type="term" value="F:protein serine/threonine kinase activity"/>
    <property type="evidence" value="ECO:0007669"/>
    <property type="project" value="UniProtKB-KW"/>
</dbReference>
<accession>A0A6J4RKB7</accession>
<dbReference type="PANTHER" id="PTHR35526:SF3">
    <property type="entry name" value="ANTI-SIGMA-F FACTOR RSBW"/>
    <property type="match status" value="1"/>
</dbReference>
<dbReference type="EMBL" id="CADCVT010000034">
    <property type="protein sequence ID" value="CAA9475755.1"/>
    <property type="molecule type" value="Genomic_DNA"/>
</dbReference>
<sequence>MAIAPPKNDVVVALPVTPHAPGVARRLLLQEGLDPDLDHTLTLLASEIVTNAIRHCGGGEHDRIVFAARLTPDFARIEVRDPGQGFDPDVRHDASGFGLRMLDTLASRWGVDRDERGTRVWFEIDRRRRRFQRD</sequence>
<organism evidence="3">
    <name type="scientific">uncultured Solirubrobacteraceae bacterium</name>
    <dbReference type="NCBI Taxonomy" id="1162706"/>
    <lineage>
        <taxon>Bacteria</taxon>
        <taxon>Bacillati</taxon>
        <taxon>Actinomycetota</taxon>
        <taxon>Thermoleophilia</taxon>
        <taxon>Solirubrobacterales</taxon>
        <taxon>Solirubrobacteraceae</taxon>
        <taxon>environmental samples</taxon>
    </lineage>
</organism>
<proteinExistence type="predicted"/>